<dbReference type="AlphaFoldDB" id="A0A6N8J4S7"/>
<evidence type="ECO:0000313" key="2">
    <source>
        <dbReference type="Proteomes" id="UP000468388"/>
    </source>
</evidence>
<name>A0A6N8J4S7_9BACT</name>
<protein>
    <submittedName>
        <fullName evidence="1">Uncharacterized protein</fullName>
    </submittedName>
</protein>
<dbReference type="RefSeq" id="WP_157298882.1">
    <property type="nucleotide sequence ID" value="NZ_BAAAZB010000005.1"/>
</dbReference>
<gene>
    <name evidence="1" type="ORF">GO495_06655</name>
</gene>
<dbReference type="Proteomes" id="UP000468388">
    <property type="component" value="Unassembled WGS sequence"/>
</dbReference>
<comment type="caution">
    <text evidence="1">The sequence shown here is derived from an EMBL/GenBank/DDBJ whole genome shotgun (WGS) entry which is preliminary data.</text>
</comment>
<accession>A0A6N8J4S7</accession>
<dbReference type="EMBL" id="WRXO01000001">
    <property type="protein sequence ID" value="MVT40255.1"/>
    <property type="molecule type" value="Genomic_DNA"/>
</dbReference>
<organism evidence="1 2">
    <name type="scientific">Chitinophaga oryziterrae</name>
    <dbReference type="NCBI Taxonomy" id="1031224"/>
    <lineage>
        <taxon>Bacteria</taxon>
        <taxon>Pseudomonadati</taxon>
        <taxon>Bacteroidota</taxon>
        <taxon>Chitinophagia</taxon>
        <taxon>Chitinophagales</taxon>
        <taxon>Chitinophagaceae</taxon>
        <taxon>Chitinophaga</taxon>
    </lineage>
</organism>
<dbReference type="OrthoDB" id="678755at2"/>
<evidence type="ECO:0000313" key="1">
    <source>
        <dbReference type="EMBL" id="MVT40255.1"/>
    </source>
</evidence>
<reference evidence="1 2" key="1">
    <citation type="submission" date="2019-12" db="EMBL/GenBank/DDBJ databases">
        <title>The draft genomic sequence of strain Chitinophaga oryziterrae JCM 16595.</title>
        <authorList>
            <person name="Zhang X."/>
        </authorList>
    </citation>
    <scope>NUCLEOTIDE SEQUENCE [LARGE SCALE GENOMIC DNA]</scope>
    <source>
        <strain evidence="1 2">JCM 16595</strain>
    </source>
</reference>
<sequence>MKRAKLFLVTISIFSVIGGIYAHKVQRIGDVIYIRTTHNTTLCYSTFSNATFDQFGASVTVTFATLQYGAVCTVLHTIYIGE</sequence>
<proteinExistence type="predicted"/>
<keyword evidence="2" id="KW-1185">Reference proteome</keyword>